<dbReference type="Gene3D" id="1.10.260.40">
    <property type="entry name" value="lambda repressor-like DNA-binding domains"/>
    <property type="match status" value="1"/>
</dbReference>
<dbReference type="Proteomes" id="UP000002941">
    <property type="component" value="Unassembled WGS sequence"/>
</dbReference>
<dbReference type="InterPro" id="IPR001387">
    <property type="entry name" value="Cro/C1-type_HTH"/>
</dbReference>
<feature type="domain" description="HTH cro/C1-type" evidence="1">
    <location>
        <begin position="125"/>
        <end position="169"/>
    </location>
</feature>
<evidence type="ECO:0000259" key="1">
    <source>
        <dbReference type="PROSITE" id="PS50943"/>
    </source>
</evidence>
<protein>
    <recommendedName>
        <fullName evidence="1">HTH cro/C1-type domain-containing protein</fullName>
    </recommendedName>
</protein>
<evidence type="ECO:0000313" key="2">
    <source>
        <dbReference type="EMBL" id="EJF35691.1"/>
    </source>
</evidence>
<dbReference type="CDD" id="cd00093">
    <property type="entry name" value="HTH_XRE"/>
    <property type="match status" value="1"/>
</dbReference>
<evidence type="ECO:0000313" key="3">
    <source>
        <dbReference type="Proteomes" id="UP000002941"/>
    </source>
</evidence>
<accession>J0WGN8</accession>
<dbReference type="eggNOG" id="ENOG5030SAY">
    <property type="taxonomic scope" value="Bacteria"/>
</dbReference>
<dbReference type="AlphaFoldDB" id="J0WGN8"/>
<dbReference type="EMBL" id="AKFT01000226">
    <property type="protein sequence ID" value="EJF35691.1"/>
    <property type="molecule type" value="Genomic_DNA"/>
</dbReference>
<name>J0WGN8_9ACTO</name>
<organism evidence="2 3">
    <name type="scientific">Actinomyces massiliensis F0489</name>
    <dbReference type="NCBI Taxonomy" id="1125718"/>
    <lineage>
        <taxon>Bacteria</taxon>
        <taxon>Bacillati</taxon>
        <taxon>Actinomycetota</taxon>
        <taxon>Actinomycetes</taxon>
        <taxon>Actinomycetales</taxon>
        <taxon>Actinomycetaceae</taxon>
        <taxon>Actinomyces</taxon>
    </lineage>
</organism>
<dbReference type="InterPro" id="IPR010982">
    <property type="entry name" value="Lambda_DNA-bd_dom_sf"/>
</dbReference>
<dbReference type="GO" id="GO:0003677">
    <property type="term" value="F:DNA binding"/>
    <property type="evidence" value="ECO:0007669"/>
    <property type="project" value="InterPro"/>
</dbReference>
<dbReference type="PROSITE" id="PS50943">
    <property type="entry name" value="HTH_CROC1"/>
    <property type="match status" value="1"/>
</dbReference>
<proteinExistence type="predicted"/>
<gene>
    <name evidence="2" type="ORF">HMPREF1318_1254</name>
</gene>
<comment type="caution">
    <text evidence="2">The sequence shown here is derived from an EMBL/GenBank/DDBJ whole genome shotgun (WGS) entry which is preliminary data.</text>
</comment>
<reference evidence="2 3" key="1">
    <citation type="submission" date="2012-05" db="EMBL/GenBank/DDBJ databases">
        <authorList>
            <person name="Harkins D.M."/>
            <person name="Madupu R."/>
            <person name="Durkin A.S."/>
            <person name="Torralba M."/>
            <person name="Methe B."/>
            <person name="Sutton G.G."/>
            <person name="Nelson K.E."/>
        </authorList>
    </citation>
    <scope>NUCLEOTIDE SEQUENCE [LARGE SCALE GENOMIC DNA]</scope>
    <source>
        <strain evidence="2 3">F0489</strain>
    </source>
</reference>
<keyword evidence="3" id="KW-1185">Reference proteome</keyword>
<dbReference type="SUPFAM" id="SSF47413">
    <property type="entry name" value="lambda repressor-like DNA-binding domains"/>
    <property type="match status" value="1"/>
</dbReference>
<sequence>MAASPKPELGQAPRVTDTLEPRRHARFSCRLASLLVDLPLAGHGRRLADGGLAAVGPDAKPAAGFDLDVDRAACAVRDSQQALNARVTSIDDGVAGPRVDHRATGYAEHVSRSVGGTALFVLHTTRRRLADHLGITGPAVSRKIQGTTGWSTEDLIETAEFLGVEPADLLPRRIATAPAGSGGGSVVPRTGFEPATFCSGGRRSIH</sequence>